<evidence type="ECO:0000313" key="3">
    <source>
        <dbReference type="Proteomes" id="UP000254834"/>
    </source>
</evidence>
<evidence type="ECO:0000313" key="2">
    <source>
        <dbReference type="EMBL" id="AXK60710.1"/>
    </source>
</evidence>
<keyword evidence="1" id="KW-1133">Transmembrane helix</keyword>
<proteinExistence type="predicted"/>
<organism evidence="2 3">
    <name type="scientific">Candidatus Chromulinivorax destructor</name>
    <dbReference type="NCBI Taxonomy" id="2066483"/>
    <lineage>
        <taxon>Bacteria</taxon>
        <taxon>Candidatus Babelota</taxon>
        <taxon>Candidatus Babeliae</taxon>
        <taxon>Candidatus Babeliales</taxon>
        <taxon>Candidatus Chromulinivoraceae</taxon>
        <taxon>Candidatus Chromulinivorax</taxon>
    </lineage>
</organism>
<evidence type="ECO:0000256" key="1">
    <source>
        <dbReference type="SAM" id="Phobius"/>
    </source>
</evidence>
<dbReference type="InterPro" id="IPR013946">
    <property type="entry name" value="NCA2-like"/>
</dbReference>
<sequence length="576" mass="65318">MTYVLVFLLAIVSFQPLRLDALYADSLDGLLHQKLKMIENQSLLEAAIAVQDISASVHSESSMQELYDLIHSLKFCSFFLTESSPNIVEIQSILGAKVYLCLLSSLENKMLYKAEKHSRALAYWKAELFYEKRDFLDKNITRWFHDASYIDTIQDAIKNLESLSAQTYTCIGVIKQTKKMLLQAPDKDSFEKTVMTVVQIHESFLDRPLGKNNLDIYSVIINTAESFYDLSKNMSSSYITCQPAHHFKRNQVAYASTVAATCACVIAYMLYKDDVHACIDGACQSVQDFWNTKVERPVVKMMNTLSGQKNNQLLDTQREEQILHALLVQGDSSAPARGADVSDVEALVDESSKYIGQATSYVGRKMDIFGLFTTQEKNSFAQGVVGVNMNEVNQQIFDGMTLEQREALRLRVAAKDSIILSYPKANLTEIFPALERSVFSPIVELQRAVNTLYEENQLMIGLVAMFPVITLSGASFFASKKAYYTSFYEPICHLMRDIEIFVNSAIGKQKSFEQEGHLSFLLWQLQKKSEILPIDYAMLMQQDIAELASDDLMYEQKFNTILRMYRTYPFLLPGAI</sequence>
<dbReference type="AlphaFoldDB" id="A0A345ZBP3"/>
<gene>
    <name evidence="2" type="ORF">C0J27_03060</name>
</gene>
<protein>
    <submittedName>
        <fullName evidence="2">Uncharacterized protein</fullName>
    </submittedName>
</protein>
<accession>A0A345ZBP3</accession>
<dbReference type="EMBL" id="CP025544">
    <property type="protein sequence ID" value="AXK60710.1"/>
    <property type="molecule type" value="Genomic_DNA"/>
</dbReference>
<dbReference type="KEGG" id="cdes:C0J27_03060"/>
<reference evidence="2 3" key="1">
    <citation type="submission" date="2017-12" db="EMBL/GenBank/DDBJ databases">
        <title>Chromulinavorax destructans is a abundant pathogen of dominant heterotrophic picoflagllates.</title>
        <authorList>
            <person name="Deeg C.M."/>
            <person name="Zimmer M."/>
            <person name="Suttle C.A."/>
        </authorList>
    </citation>
    <scope>NUCLEOTIDE SEQUENCE [LARGE SCALE GENOMIC DNA]</scope>
    <source>
        <strain evidence="2 3">SeV1</strain>
    </source>
</reference>
<dbReference type="Pfam" id="PF08637">
    <property type="entry name" value="NCA2"/>
    <property type="match status" value="1"/>
</dbReference>
<keyword evidence="1" id="KW-0812">Transmembrane</keyword>
<keyword evidence="3" id="KW-1185">Reference proteome</keyword>
<dbReference type="Proteomes" id="UP000254834">
    <property type="component" value="Chromosome"/>
</dbReference>
<dbReference type="RefSeq" id="WP_115585725.1">
    <property type="nucleotide sequence ID" value="NZ_CP025544.1"/>
</dbReference>
<keyword evidence="1" id="KW-0472">Membrane</keyword>
<feature type="transmembrane region" description="Helical" evidence="1">
    <location>
        <begin position="458"/>
        <end position="478"/>
    </location>
</feature>
<name>A0A345ZBP3_9BACT</name>